<evidence type="ECO:0000313" key="7">
    <source>
        <dbReference type="Proteomes" id="UP000324760"/>
    </source>
</evidence>
<keyword evidence="2 4" id="KW-0238">DNA-binding</keyword>
<evidence type="ECO:0000256" key="2">
    <source>
        <dbReference type="ARBA" id="ARBA00023125"/>
    </source>
</evidence>
<keyword evidence="1" id="KW-0805">Transcription regulation</keyword>
<sequence>MAWKEQHKHNTRQKILRSAAKLFTKQGFDHVGINDVMKDAGLTRGAFYAHFNSKSELYAEAIIAAAIQTGDKLNPDNPEAPSLDQLVQFYLSMEHRQGEHFRCPLAFLATDITQRDEQVRDAYTLVFKGFLKHLTAHLQRRNGDLDRTRSMQVAVMMIGGLAISRAVNDEELAKNLLISCHQNLLDH</sequence>
<evidence type="ECO:0000259" key="5">
    <source>
        <dbReference type="PROSITE" id="PS50977"/>
    </source>
</evidence>
<accession>A0A5P1RDV3</accession>
<dbReference type="PANTHER" id="PTHR47506:SF7">
    <property type="entry name" value="TRANSCRIPTIONAL REGULATORY PROTEIN"/>
    <property type="match status" value="1"/>
</dbReference>
<dbReference type="EMBL" id="CP043869">
    <property type="protein sequence ID" value="QEQ97777.1"/>
    <property type="molecule type" value="Genomic_DNA"/>
</dbReference>
<evidence type="ECO:0000313" key="6">
    <source>
        <dbReference type="EMBL" id="QEQ97777.1"/>
    </source>
</evidence>
<dbReference type="InterPro" id="IPR036271">
    <property type="entry name" value="Tet_transcr_reg_TetR-rel_C_sf"/>
</dbReference>
<feature type="domain" description="HTH tetR-type" evidence="5">
    <location>
        <begin position="9"/>
        <end position="69"/>
    </location>
</feature>
<organism evidence="6 7">
    <name type="scientific">Neptunomonas concharum</name>
    <dbReference type="NCBI Taxonomy" id="1031538"/>
    <lineage>
        <taxon>Bacteria</taxon>
        <taxon>Pseudomonadati</taxon>
        <taxon>Pseudomonadota</taxon>
        <taxon>Gammaproteobacteria</taxon>
        <taxon>Oceanospirillales</taxon>
        <taxon>Oceanospirillaceae</taxon>
        <taxon>Neptunomonas</taxon>
    </lineage>
</organism>
<evidence type="ECO:0000256" key="4">
    <source>
        <dbReference type="PROSITE-ProRule" id="PRU00335"/>
    </source>
</evidence>
<name>A0A5P1RDV3_9GAMM</name>
<dbReference type="KEGG" id="ncu:F0U83_14190"/>
<evidence type="ECO:0000256" key="3">
    <source>
        <dbReference type="ARBA" id="ARBA00023163"/>
    </source>
</evidence>
<dbReference type="SUPFAM" id="SSF48498">
    <property type="entry name" value="Tetracyclin repressor-like, C-terminal domain"/>
    <property type="match status" value="1"/>
</dbReference>
<dbReference type="InterPro" id="IPR009057">
    <property type="entry name" value="Homeodomain-like_sf"/>
</dbReference>
<dbReference type="Proteomes" id="UP000324760">
    <property type="component" value="Chromosome"/>
</dbReference>
<dbReference type="InterPro" id="IPR001647">
    <property type="entry name" value="HTH_TetR"/>
</dbReference>
<keyword evidence="3" id="KW-0804">Transcription</keyword>
<dbReference type="RefSeq" id="WP_138987892.1">
    <property type="nucleotide sequence ID" value="NZ_CP043869.1"/>
</dbReference>
<dbReference type="PRINTS" id="PR00455">
    <property type="entry name" value="HTHTETR"/>
</dbReference>
<dbReference type="PROSITE" id="PS50977">
    <property type="entry name" value="HTH_TETR_2"/>
    <property type="match status" value="1"/>
</dbReference>
<reference evidence="6 7" key="1">
    <citation type="journal article" date="2019" name="Biochem. Eng. J.">
        <title>Metabolic engineering of the marine bacteria Neptunomonas concharum for the production of acetoin and meso-2,3-butanediol from acetate.</title>
        <authorList>
            <person name="Li W."/>
            <person name="Pu N."/>
            <person name="Liu C.-X."/>
            <person name="Yuan Q.-P."/>
            <person name="Li Z.-J."/>
        </authorList>
    </citation>
    <scope>NUCLEOTIDE SEQUENCE [LARGE SCALE GENOMIC DNA]</scope>
    <source>
        <strain evidence="6 7">JCM17730</strain>
    </source>
</reference>
<feature type="DNA-binding region" description="H-T-H motif" evidence="4">
    <location>
        <begin position="32"/>
        <end position="51"/>
    </location>
</feature>
<protein>
    <submittedName>
        <fullName evidence="6">TetR/AcrR family transcriptional regulator</fullName>
    </submittedName>
</protein>
<evidence type="ECO:0000256" key="1">
    <source>
        <dbReference type="ARBA" id="ARBA00023015"/>
    </source>
</evidence>
<proteinExistence type="predicted"/>
<dbReference type="OrthoDB" id="9798857at2"/>
<dbReference type="SUPFAM" id="SSF46689">
    <property type="entry name" value="Homeodomain-like"/>
    <property type="match status" value="1"/>
</dbReference>
<dbReference type="GO" id="GO:0003677">
    <property type="term" value="F:DNA binding"/>
    <property type="evidence" value="ECO:0007669"/>
    <property type="project" value="UniProtKB-UniRule"/>
</dbReference>
<dbReference type="AlphaFoldDB" id="A0A5P1RDV3"/>
<dbReference type="Gene3D" id="1.10.10.60">
    <property type="entry name" value="Homeodomain-like"/>
    <property type="match status" value="1"/>
</dbReference>
<dbReference type="PANTHER" id="PTHR47506">
    <property type="entry name" value="TRANSCRIPTIONAL REGULATORY PROTEIN"/>
    <property type="match status" value="1"/>
</dbReference>
<keyword evidence="7" id="KW-1185">Reference proteome</keyword>
<gene>
    <name evidence="6" type="ORF">F0U83_14190</name>
</gene>
<dbReference type="Gene3D" id="1.10.357.10">
    <property type="entry name" value="Tetracycline Repressor, domain 2"/>
    <property type="match status" value="1"/>
</dbReference>
<dbReference type="Pfam" id="PF00440">
    <property type="entry name" value="TetR_N"/>
    <property type="match status" value="1"/>
</dbReference>